<keyword evidence="5" id="KW-1185">Reference proteome</keyword>
<protein>
    <recommendedName>
        <fullName evidence="3">RRM domain-containing protein</fullName>
    </recommendedName>
</protein>
<dbReference type="PANTHER" id="PTHR34427">
    <property type="entry name" value="DUF4283 DOMAIN PROTEIN"/>
    <property type="match status" value="1"/>
</dbReference>
<reference evidence="4" key="2">
    <citation type="submission" date="2023-06" db="EMBL/GenBank/DDBJ databases">
        <authorList>
            <person name="Swenson N.G."/>
            <person name="Wegrzyn J.L."/>
            <person name="Mcevoy S.L."/>
        </authorList>
    </citation>
    <scope>NUCLEOTIDE SEQUENCE</scope>
    <source>
        <strain evidence="4">NS2018</strain>
        <tissue evidence="4">Leaf</tissue>
    </source>
</reference>
<dbReference type="InterPro" id="IPR035979">
    <property type="entry name" value="RBD_domain_sf"/>
</dbReference>
<evidence type="ECO:0000313" key="5">
    <source>
        <dbReference type="Proteomes" id="UP001168877"/>
    </source>
</evidence>
<dbReference type="InterPro" id="IPR012677">
    <property type="entry name" value="Nucleotide-bd_a/b_plait_sf"/>
</dbReference>
<feature type="compositionally biased region" description="Basic residues" evidence="2">
    <location>
        <begin position="664"/>
        <end position="673"/>
    </location>
</feature>
<dbReference type="SUPFAM" id="SSF54928">
    <property type="entry name" value="RNA-binding domain, RBD"/>
    <property type="match status" value="1"/>
</dbReference>
<dbReference type="Pfam" id="PF00076">
    <property type="entry name" value="RRM_1"/>
    <property type="match status" value="1"/>
</dbReference>
<comment type="caution">
    <text evidence="4">The sequence shown here is derived from an EMBL/GenBank/DDBJ whole genome shotgun (WGS) entry which is preliminary data.</text>
</comment>
<evidence type="ECO:0000313" key="4">
    <source>
        <dbReference type="EMBL" id="KAK0607210.1"/>
    </source>
</evidence>
<dbReference type="InterPro" id="IPR000504">
    <property type="entry name" value="RRM_dom"/>
</dbReference>
<dbReference type="GO" id="GO:0003723">
    <property type="term" value="F:RNA binding"/>
    <property type="evidence" value="ECO:0007669"/>
    <property type="project" value="UniProtKB-UniRule"/>
</dbReference>
<dbReference type="CDD" id="cd00590">
    <property type="entry name" value="RRM_SF"/>
    <property type="match status" value="1"/>
</dbReference>
<feature type="domain" description="RRM" evidence="3">
    <location>
        <begin position="33"/>
        <end position="110"/>
    </location>
</feature>
<feature type="region of interest" description="Disordered" evidence="2">
    <location>
        <begin position="642"/>
        <end position="693"/>
    </location>
</feature>
<accession>A0AA39W8V2</accession>
<feature type="region of interest" description="Disordered" evidence="2">
    <location>
        <begin position="548"/>
        <end position="605"/>
    </location>
</feature>
<gene>
    <name evidence="4" type="ORF">LWI29_011396</name>
</gene>
<dbReference type="SMART" id="SM00360">
    <property type="entry name" value="RRM"/>
    <property type="match status" value="1"/>
</dbReference>
<reference evidence="4" key="1">
    <citation type="journal article" date="2022" name="Plant J.">
        <title>Strategies of tolerance reflected in two North American maple genomes.</title>
        <authorList>
            <person name="McEvoy S.L."/>
            <person name="Sezen U.U."/>
            <person name="Trouern-Trend A."/>
            <person name="McMahon S.M."/>
            <person name="Schaberg P.G."/>
            <person name="Yang J."/>
            <person name="Wegrzyn J.L."/>
            <person name="Swenson N.G."/>
        </authorList>
    </citation>
    <scope>NUCLEOTIDE SEQUENCE</scope>
    <source>
        <strain evidence="4">NS2018</strain>
    </source>
</reference>
<dbReference type="Gene3D" id="3.30.70.330">
    <property type="match status" value="1"/>
</dbReference>
<feature type="compositionally biased region" description="Polar residues" evidence="2">
    <location>
        <begin position="642"/>
        <end position="651"/>
    </location>
</feature>
<evidence type="ECO:0000256" key="2">
    <source>
        <dbReference type="SAM" id="MobiDB-lite"/>
    </source>
</evidence>
<dbReference type="AlphaFoldDB" id="A0AA39W8V2"/>
<proteinExistence type="predicted"/>
<keyword evidence="1" id="KW-0694">RNA-binding</keyword>
<dbReference type="Proteomes" id="UP001168877">
    <property type="component" value="Unassembled WGS sequence"/>
</dbReference>
<name>A0AA39W8V2_ACESA</name>
<organism evidence="4 5">
    <name type="scientific">Acer saccharum</name>
    <name type="common">Sugar maple</name>
    <dbReference type="NCBI Taxonomy" id="4024"/>
    <lineage>
        <taxon>Eukaryota</taxon>
        <taxon>Viridiplantae</taxon>
        <taxon>Streptophyta</taxon>
        <taxon>Embryophyta</taxon>
        <taxon>Tracheophyta</taxon>
        <taxon>Spermatophyta</taxon>
        <taxon>Magnoliopsida</taxon>
        <taxon>eudicotyledons</taxon>
        <taxon>Gunneridae</taxon>
        <taxon>Pentapetalae</taxon>
        <taxon>rosids</taxon>
        <taxon>malvids</taxon>
        <taxon>Sapindales</taxon>
        <taxon>Sapindaceae</taxon>
        <taxon>Hippocastanoideae</taxon>
        <taxon>Acereae</taxon>
        <taxon>Acer</taxon>
    </lineage>
</organism>
<sequence length="798" mass="90172">MMREVSRVRNSHSERFSEINQKGGSKDFREGLVSVFIGNLNPIVDSVCLWSVFKVFGRVRDVFLSAKKSSNSSCFAFVRFESLDEARKVAQKVHGMHVYGWPITAKVASYDWNRRRTINRHHIRGEQAEINRGRGVWKVKEGVTKGVDRVQVTQDGHSYADAVKKIRPLRTEDDKNCSMTWSTSNAVYEWSSRSAIGVLRNFSSIEMVNQKLEDRGFVFSSTVMGGKNIIWTFENPCDRDGFVNNSFFWRECFSSMKAWSSQEQMVFSSKMRWVDVHGVPVSCWCKEFFKKLGGTVGEMVWIDEETELRQRMDIGKMLILAPVEQELSKEVAVNVGKRCFPVKMVEQATPVTIGWLSNHLSIRPAGLNLNYWSEKGESGQDVVRSRREGSSDVEVRSVRVRVGEEDFVSVFDRDKKDFKKVVRNSALKNPRQDREGVGGNKADMGKGKSCWFPRSNPIARVPVYNGNLRIQSQRRWNLGRRGDGLDSSNSSSENEIGPLPYHKMCIGECSKGPIGRHEVSGPRPGSNGIGSIGVNDEITGIQGCRKAFGQSGGSNETWKKANLRSESSVSEREEESEYEESLSSFGSRDPVSIQDVPETQLESDRGIDLMVDLRNQGIRGENQIPEKEVMTVEELSGLVRENQQQEAASQDSDGRCQSGELKKKLSKSSRGKQKTSSIKAHPMITRGLKVNSDKGYKGKSRRVIWNLDEEVSKIIEKRRAVREVNRVSNDRRLQVGSCVEPMMGNENSSRGNSWNTEEEVTIVLETGAILGFDYNGKESEIVEYVSMREREDECRGEE</sequence>
<dbReference type="EMBL" id="JAUESC010000001">
    <property type="protein sequence ID" value="KAK0607210.1"/>
    <property type="molecule type" value="Genomic_DNA"/>
</dbReference>
<feature type="region of interest" description="Disordered" evidence="2">
    <location>
        <begin position="515"/>
        <end position="534"/>
    </location>
</feature>
<dbReference type="PROSITE" id="PS50102">
    <property type="entry name" value="RRM"/>
    <property type="match status" value="1"/>
</dbReference>
<evidence type="ECO:0000259" key="3">
    <source>
        <dbReference type="PROSITE" id="PS50102"/>
    </source>
</evidence>
<evidence type="ECO:0000256" key="1">
    <source>
        <dbReference type="PROSITE-ProRule" id="PRU00176"/>
    </source>
</evidence>
<dbReference type="PANTHER" id="PTHR34427:SF5">
    <property type="entry name" value="DUF4283 DOMAIN-CONTAINING PROTEIN"/>
    <property type="match status" value="1"/>
</dbReference>